<dbReference type="SMART" id="SM00028">
    <property type="entry name" value="TPR"/>
    <property type="match status" value="3"/>
</dbReference>
<keyword evidence="2 3" id="KW-0802">TPR repeat</keyword>
<keyword evidence="1" id="KW-0677">Repeat</keyword>
<evidence type="ECO:0000256" key="5">
    <source>
        <dbReference type="SAM" id="SignalP"/>
    </source>
</evidence>
<evidence type="ECO:0000313" key="6">
    <source>
        <dbReference type="EMBL" id="SEP42933.1"/>
    </source>
</evidence>
<evidence type="ECO:0000256" key="4">
    <source>
        <dbReference type="SAM" id="Coils"/>
    </source>
</evidence>
<reference evidence="6 7" key="1">
    <citation type="submission" date="2016-10" db="EMBL/GenBank/DDBJ databases">
        <authorList>
            <person name="de Groot N.N."/>
        </authorList>
    </citation>
    <scope>NUCLEOTIDE SEQUENCE [LARGE SCALE GENOMIC DNA]</scope>
    <source>
        <strain evidence="6 7">DSM 13305</strain>
    </source>
</reference>
<proteinExistence type="predicted"/>
<dbReference type="InterPro" id="IPR038180">
    <property type="entry name" value="FlgT_N_sf"/>
</dbReference>
<dbReference type="Pfam" id="PF13181">
    <property type="entry name" value="TPR_8"/>
    <property type="match status" value="2"/>
</dbReference>
<gene>
    <name evidence="6" type="ORF">SAMN04490178_12914</name>
</gene>
<organism evidence="6 7">
    <name type="scientific">Propionispora vibrioides</name>
    <dbReference type="NCBI Taxonomy" id="112903"/>
    <lineage>
        <taxon>Bacteria</taxon>
        <taxon>Bacillati</taxon>
        <taxon>Bacillota</taxon>
        <taxon>Negativicutes</taxon>
        <taxon>Selenomonadales</taxon>
        <taxon>Sporomusaceae</taxon>
        <taxon>Propionispora</taxon>
    </lineage>
</organism>
<evidence type="ECO:0000256" key="3">
    <source>
        <dbReference type="PROSITE-ProRule" id="PRU00339"/>
    </source>
</evidence>
<dbReference type="SUPFAM" id="SSF48452">
    <property type="entry name" value="TPR-like"/>
    <property type="match status" value="1"/>
</dbReference>
<dbReference type="AlphaFoldDB" id="A0A1H8XT39"/>
<keyword evidence="7" id="KW-1185">Reference proteome</keyword>
<accession>A0A1H8XT39</accession>
<dbReference type="STRING" id="112903.SAMN04490178_12914"/>
<keyword evidence="4" id="KW-0175">Coiled coil</keyword>
<dbReference type="Proteomes" id="UP000198847">
    <property type="component" value="Unassembled WGS sequence"/>
</dbReference>
<evidence type="ECO:0000256" key="1">
    <source>
        <dbReference type="ARBA" id="ARBA00022737"/>
    </source>
</evidence>
<dbReference type="OrthoDB" id="1664003at2"/>
<name>A0A1H8XT39_9FIRM</name>
<dbReference type="RefSeq" id="WP_091750931.1">
    <property type="nucleotide sequence ID" value="NZ_FODY01000029.1"/>
</dbReference>
<dbReference type="EMBL" id="FODY01000029">
    <property type="protein sequence ID" value="SEP42933.1"/>
    <property type="molecule type" value="Genomic_DNA"/>
</dbReference>
<protein>
    <submittedName>
        <fullName evidence="6">Tetratricopeptide repeat-containing protein</fullName>
    </submittedName>
</protein>
<dbReference type="InterPro" id="IPR050498">
    <property type="entry name" value="Ycf3"/>
</dbReference>
<evidence type="ECO:0000256" key="2">
    <source>
        <dbReference type="ARBA" id="ARBA00022803"/>
    </source>
</evidence>
<sequence>MKSTKWIVPLCCLALWLVGVFPAVGHAAVKEIIAEGNYSMGDGETPATAEERALLDAKRTALEEAGTYVQSYSATQNYQLTADEVQVVAAGIMEVSVLEKKRTLEGNAIHFWVKIRAVITTDNIESMAGKLKSMSMAEDYQKLQQDYAQSQQEVADLKRQIGQANNETEKQQLQNRIAQNENEFQANLRFELGDQKMAGHQYDEAIAAYTEAIALNPQFGQAYLRREIAFFYRDKYRSALQDFDAALNIDGHLTLAYFEKGQVYERMGYRRRAIEAYRDFLARATPDQQEYIVIAKRNLRRLEETDEAINLFTAWVYGPDMPYRPGGPSDRWHEGGRERRSGRY</sequence>
<dbReference type="Gene3D" id="1.25.40.10">
    <property type="entry name" value="Tetratricopeptide repeat domain"/>
    <property type="match status" value="1"/>
</dbReference>
<dbReference type="PANTHER" id="PTHR44858:SF1">
    <property type="entry name" value="UDP-N-ACETYLGLUCOSAMINE--PEPTIDE N-ACETYLGLUCOSAMINYLTRANSFERASE SPINDLY-RELATED"/>
    <property type="match status" value="1"/>
</dbReference>
<dbReference type="Gene3D" id="3.30.1660.40">
    <property type="entry name" value="FlgT, N-terminal domain"/>
    <property type="match status" value="1"/>
</dbReference>
<feature type="coiled-coil region" evidence="4">
    <location>
        <begin position="133"/>
        <end position="183"/>
    </location>
</feature>
<keyword evidence="5" id="KW-0732">Signal</keyword>
<feature type="signal peptide" evidence="5">
    <location>
        <begin position="1"/>
        <end position="27"/>
    </location>
</feature>
<dbReference type="PANTHER" id="PTHR44858">
    <property type="entry name" value="TETRATRICOPEPTIDE REPEAT PROTEIN 6"/>
    <property type="match status" value="1"/>
</dbReference>
<evidence type="ECO:0000313" key="7">
    <source>
        <dbReference type="Proteomes" id="UP000198847"/>
    </source>
</evidence>
<feature type="repeat" description="TPR" evidence="3">
    <location>
        <begin position="186"/>
        <end position="219"/>
    </location>
</feature>
<dbReference type="InterPro" id="IPR019734">
    <property type="entry name" value="TPR_rpt"/>
</dbReference>
<dbReference type="PROSITE" id="PS50005">
    <property type="entry name" value="TPR"/>
    <property type="match status" value="1"/>
</dbReference>
<feature type="chain" id="PRO_5011737974" evidence="5">
    <location>
        <begin position="28"/>
        <end position="344"/>
    </location>
</feature>
<dbReference type="InterPro" id="IPR011990">
    <property type="entry name" value="TPR-like_helical_dom_sf"/>
</dbReference>